<dbReference type="Pfam" id="PF00059">
    <property type="entry name" value="Lectin_C"/>
    <property type="match status" value="1"/>
</dbReference>
<evidence type="ECO:0000313" key="4">
    <source>
        <dbReference type="Proteomes" id="UP000694568"/>
    </source>
</evidence>
<evidence type="ECO:0000259" key="2">
    <source>
        <dbReference type="PROSITE" id="PS50041"/>
    </source>
</evidence>
<dbReference type="InterPro" id="IPR050111">
    <property type="entry name" value="C-type_lectin/snaclec_domain"/>
</dbReference>
<protein>
    <recommendedName>
        <fullName evidence="2">C-type lectin domain-containing protein</fullName>
    </recommendedName>
</protein>
<dbReference type="Gene3D" id="3.10.100.10">
    <property type="entry name" value="Mannose-Binding Protein A, subunit A"/>
    <property type="match status" value="1"/>
</dbReference>
<dbReference type="InterPro" id="IPR001304">
    <property type="entry name" value="C-type_lectin-like"/>
</dbReference>
<dbReference type="Ensembl" id="ENSSLUT00000002619.1">
    <property type="protein sequence ID" value="ENSSLUP00000002525.1"/>
    <property type="gene ID" value="ENSSLUG00000001117.1"/>
</dbReference>
<reference evidence="3" key="1">
    <citation type="submission" date="2025-08" db="UniProtKB">
        <authorList>
            <consortium name="Ensembl"/>
        </authorList>
    </citation>
    <scope>IDENTIFICATION</scope>
</reference>
<dbReference type="PRINTS" id="PR00356">
    <property type="entry name" value="ANTIFREEZEII"/>
</dbReference>
<evidence type="ECO:0000256" key="1">
    <source>
        <dbReference type="SAM" id="Phobius"/>
    </source>
</evidence>
<name>A0A8C9WW72_SANLU</name>
<dbReference type="CDD" id="cd00037">
    <property type="entry name" value="CLECT"/>
    <property type="match status" value="1"/>
</dbReference>
<proteinExistence type="predicted"/>
<keyword evidence="1" id="KW-1133">Transmembrane helix</keyword>
<feature type="transmembrane region" description="Helical" evidence="1">
    <location>
        <begin position="48"/>
        <end position="73"/>
    </location>
</feature>
<dbReference type="SUPFAM" id="SSF56436">
    <property type="entry name" value="C-type lectin-like"/>
    <property type="match status" value="1"/>
</dbReference>
<accession>A0A8C9WW72</accession>
<keyword evidence="4" id="KW-1185">Reference proteome</keyword>
<dbReference type="PANTHER" id="PTHR22803">
    <property type="entry name" value="MANNOSE, PHOSPHOLIPASE, LECTIN RECEPTOR RELATED"/>
    <property type="match status" value="1"/>
</dbReference>
<evidence type="ECO:0000313" key="3">
    <source>
        <dbReference type="Ensembl" id="ENSSLUP00000002525.1"/>
    </source>
</evidence>
<keyword evidence="1" id="KW-0472">Membrane</keyword>
<organism evidence="3 4">
    <name type="scientific">Sander lucioperca</name>
    <name type="common">Pike-perch</name>
    <name type="synonym">Perca lucioperca</name>
    <dbReference type="NCBI Taxonomy" id="283035"/>
    <lineage>
        <taxon>Eukaryota</taxon>
        <taxon>Metazoa</taxon>
        <taxon>Chordata</taxon>
        <taxon>Craniata</taxon>
        <taxon>Vertebrata</taxon>
        <taxon>Euteleostomi</taxon>
        <taxon>Actinopterygii</taxon>
        <taxon>Neopterygii</taxon>
        <taxon>Teleostei</taxon>
        <taxon>Neoteleostei</taxon>
        <taxon>Acanthomorphata</taxon>
        <taxon>Eupercaria</taxon>
        <taxon>Perciformes</taxon>
        <taxon>Percoidei</taxon>
        <taxon>Percidae</taxon>
        <taxon>Luciopercinae</taxon>
        <taxon>Sander</taxon>
    </lineage>
</organism>
<dbReference type="InterPro" id="IPR002353">
    <property type="entry name" value="AntifreezeII"/>
</dbReference>
<keyword evidence="1" id="KW-0812">Transmembrane</keyword>
<dbReference type="GeneTree" id="ENSGT01150000286973"/>
<dbReference type="Proteomes" id="UP000694568">
    <property type="component" value="Unplaced"/>
</dbReference>
<dbReference type="InterPro" id="IPR016187">
    <property type="entry name" value="CTDL_fold"/>
</dbReference>
<dbReference type="InterPro" id="IPR016186">
    <property type="entry name" value="C-type_lectin-like/link_sf"/>
</dbReference>
<gene>
    <name evidence="3" type="primary">LOC116053087</name>
</gene>
<dbReference type="PROSITE" id="PS50041">
    <property type="entry name" value="C_TYPE_LECTIN_2"/>
    <property type="match status" value="1"/>
</dbReference>
<dbReference type="SMART" id="SM00034">
    <property type="entry name" value="CLECT"/>
    <property type="match status" value="1"/>
</dbReference>
<sequence>MYVYVTKYLYLLIQLQYLHLAAAPLGTWGLKGTLKLTLRRKKIILQKIFFTICIISTMKMLIVSLLVCAMMALTRAAAVPETEPGNNTGLLVHEGKSHIVNSSSSCPSGWSGYNGRCFLYVPTAMTWADAEKNCLYHGGNLASVHSFDEHHVIQSMILRITQMYPLTWLGGSDAQQEGSWFWSDGTAFMFNFWSPGQPDNGGYAHCLLMNYGDLKKFDDQPCNLRMPFVCAKRLF</sequence>
<dbReference type="AlphaFoldDB" id="A0A8C9WW72"/>
<reference evidence="3" key="2">
    <citation type="submission" date="2025-09" db="UniProtKB">
        <authorList>
            <consortium name="Ensembl"/>
        </authorList>
    </citation>
    <scope>IDENTIFICATION</scope>
</reference>
<feature type="domain" description="C-type lectin" evidence="2">
    <location>
        <begin position="113"/>
        <end position="231"/>
    </location>
</feature>